<dbReference type="CDD" id="cd18789">
    <property type="entry name" value="SF2_C_XPB"/>
    <property type="match status" value="1"/>
</dbReference>
<keyword evidence="10" id="KW-0413">Isomerase</keyword>
<evidence type="ECO:0000256" key="5">
    <source>
        <dbReference type="ARBA" id="ARBA00022801"/>
    </source>
</evidence>
<feature type="domain" description="Helicase C-terminal" evidence="16">
    <location>
        <begin position="518"/>
        <end position="679"/>
    </location>
</feature>
<dbReference type="FunFam" id="3.40.50.300:FF:000077">
    <property type="entry name" value="Probable DNA repair helicase RAD25"/>
    <property type="match status" value="1"/>
</dbReference>
<feature type="domain" description="Helicase ATP-binding" evidence="15">
    <location>
        <begin position="302"/>
        <end position="464"/>
    </location>
</feature>
<keyword evidence="8" id="KW-0238">DNA-binding</keyword>
<comment type="catalytic activity">
    <reaction evidence="14">
        <text>ATP + H2O = ADP + phosphate + H(+)</text>
        <dbReference type="Rhea" id="RHEA:13065"/>
        <dbReference type="ChEBI" id="CHEBI:15377"/>
        <dbReference type="ChEBI" id="CHEBI:15378"/>
        <dbReference type="ChEBI" id="CHEBI:30616"/>
        <dbReference type="ChEBI" id="CHEBI:43474"/>
        <dbReference type="ChEBI" id="CHEBI:456216"/>
        <dbReference type="EC" id="5.6.2.4"/>
    </reaction>
</comment>
<dbReference type="SUPFAM" id="SSF52540">
    <property type="entry name" value="P-loop containing nucleoside triphosphate hydrolases"/>
    <property type="match status" value="2"/>
</dbReference>
<dbReference type="InterPro" id="IPR006935">
    <property type="entry name" value="Helicase/UvrB_N"/>
</dbReference>
<dbReference type="InterPro" id="IPR050615">
    <property type="entry name" value="ATP-dep_DNA_Helicase"/>
</dbReference>
<dbReference type="PROSITE" id="PS51194">
    <property type="entry name" value="HELICASE_CTER"/>
    <property type="match status" value="1"/>
</dbReference>
<dbReference type="Pfam" id="PF16203">
    <property type="entry name" value="ERCC3_RAD25_C"/>
    <property type="match status" value="1"/>
</dbReference>
<dbReference type="InterPro" id="IPR032438">
    <property type="entry name" value="ERCC3_RAD25_C"/>
</dbReference>
<dbReference type="Proteomes" id="UP000886523">
    <property type="component" value="Unassembled WGS sequence"/>
</dbReference>
<dbReference type="InterPro" id="IPR027417">
    <property type="entry name" value="P-loop_NTPase"/>
</dbReference>
<evidence type="ECO:0000256" key="9">
    <source>
        <dbReference type="ARBA" id="ARBA00023204"/>
    </source>
</evidence>
<comment type="catalytic activity">
    <reaction evidence="12">
        <text>Couples ATP hydrolysis with the unwinding of duplex DNA by translocating in the 3'-5' direction.</text>
        <dbReference type="EC" id="5.6.2.4"/>
    </reaction>
</comment>
<dbReference type="NCBIfam" id="TIGR00603">
    <property type="entry name" value="rad25"/>
    <property type="match status" value="1"/>
</dbReference>
<dbReference type="GO" id="GO:0006367">
    <property type="term" value="P:transcription initiation at RNA polymerase II promoter"/>
    <property type="evidence" value="ECO:0007669"/>
    <property type="project" value="InterPro"/>
</dbReference>
<dbReference type="PANTHER" id="PTHR11274">
    <property type="entry name" value="RAD25/XP-B DNA REPAIR HELICASE"/>
    <property type="match status" value="1"/>
</dbReference>
<dbReference type="CDD" id="cd18029">
    <property type="entry name" value="DEXHc_XPB"/>
    <property type="match status" value="1"/>
</dbReference>
<dbReference type="InterPro" id="IPR014001">
    <property type="entry name" value="Helicase_ATP-bd"/>
</dbReference>
<dbReference type="Pfam" id="PF13625">
    <property type="entry name" value="Helicase_C_3"/>
    <property type="match status" value="1"/>
</dbReference>
<evidence type="ECO:0000256" key="3">
    <source>
        <dbReference type="ARBA" id="ARBA00022741"/>
    </source>
</evidence>
<evidence type="ECO:0000256" key="12">
    <source>
        <dbReference type="ARBA" id="ARBA00034617"/>
    </source>
</evidence>
<evidence type="ECO:0000256" key="6">
    <source>
        <dbReference type="ARBA" id="ARBA00022806"/>
    </source>
</evidence>
<evidence type="ECO:0000313" key="18">
    <source>
        <dbReference type="Proteomes" id="UP000886523"/>
    </source>
</evidence>
<accession>A0A9P6B2M0</accession>
<dbReference type="OrthoDB" id="10262986at2759"/>
<dbReference type="InterPro" id="IPR032830">
    <property type="entry name" value="XPB/Ssl2_N"/>
</dbReference>
<dbReference type="GO" id="GO:0005524">
    <property type="term" value="F:ATP binding"/>
    <property type="evidence" value="ECO:0007669"/>
    <property type="project" value="UniProtKB-KW"/>
</dbReference>
<dbReference type="GO" id="GO:0016787">
    <property type="term" value="F:hydrolase activity"/>
    <property type="evidence" value="ECO:0007669"/>
    <property type="project" value="UniProtKB-KW"/>
</dbReference>
<evidence type="ECO:0000256" key="14">
    <source>
        <dbReference type="ARBA" id="ARBA00048988"/>
    </source>
</evidence>
<comment type="caution">
    <text evidence="17">The sequence shown here is derived from an EMBL/GenBank/DDBJ whole genome shotgun (WGS) entry which is preliminary data.</text>
</comment>
<evidence type="ECO:0000259" key="15">
    <source>
        <dbReference type="PROSITE" id="PS51192"/>
    </source>
</evidence>
<name>A0A9P6B2M0_9AGAM</name>
<dbReference type="FunFam" id="3.40.50.300:FF:000117">
    <property type="entry name" value="Putative DNA repair helicase rad25"/>
    <property type="match status" value="1"/>
</dbReference>
<evidence type="ECO:0000259" key="16">
    <source>
        <dbReference type="PROSITE" id="PS51194"/>
    </source>
</evidence>
<evidence type="ECO:0000256" key="13">
    <source>
        <dbReference type="ARBA" id="ARBA00034808"/>
    </source>
</evidence>
<keyword evidence="18" id="KW-1185">Reference proteome</keyword>
<evidence type="ECO:0000256" key="8">
    <source>
        <dbReference type="ARBA" id="ARBA00023125"/>
    </source>
</evidence>
<comment type="subcellular location">
    <subcellularLocation>
        <location evidence="1">Nucleus</location>
    </subcellularLocation>
</comment>
<dbReference type="InterPro" id="IPR001650">
    <property type="entry name" value="Helicase_C-like"/>
</dbReference>
<dbReference type="GO" id="GO:0006289">
    <property type="term" value="P:nucleotide-excision repair"/>
    <property type="evidence" value="ECO:0007669"/>
    <property type="project" value="InterPro"/>
</dbReference>
<proteinExistence type="inferred from homology"/>
<keyword evidence="11" id="KW-0539">Nucleus</keyword>
<dbReference type="Pfam" id="PF04851">
    <property type="entry name" value="ResIII"/>
    <property type="match status" value="1"/>
</dbReference>
<dbReference type="SMART" id="SM00490">
    <property type="entry name" value="HELICc"/>
    <property type="match status" value="1"/>
</dbReference>
<keyword evidence="3" id="KW-0547">Nucleotide-binding</keyword>
<evidence type="ECO:0000256" key="1">
    <source>
        <dbReference type="ARBA" id="ARBA00004123"/>
    </source>
</evidence>
<dbReference type="GO" id="GO:0005675">
    <property type="term" value="C:transcription factor TFIIH holo complex"/>
    <property type="evidence" value="ECO:0007669"/>
    <property type="project" value="TreeGrafter"/>
</dbReference>
<dbReference type="InterPro" id="IPR001161">
    <property type="entry name" value="XPB/Ssl2"/>
</dbReference>
<evidence type="ECO:0000256" key="7">
    <source>
        <dbReference type="ARBA" id="ARBA00022840"/>
    </source>
</evidence>
<dbReference type="EMBL" id="MU128940">
    <property type="protein sequence ID" value="KAF9516344.1"/>
    <property type="molecule type" value="Genomic_DNA"/>
</dbReference>
<dbReference type="GO" id="GO:0097550">
    <property type="term" value="C:transcription preinitiation complex"/>
    <property type="evidence" value="ECO:0007669"/>
    <property type="project" value="TreeGrafter"/>
</dbReference>
<dbReference type="EC" id="5.6.2.4" evidence="13"/>
<dbReference type="PRINTS" id="PR00851">
    <property type="entry name" value="XRODRMPGMNTB"/>
</dbReference>
<evidence type="ECO:0000256" key="4">
    <source>
        <dbReference type="ARBA" id="ARBA00022763"/>
    </source>
</evidence>
<sequence length="784" mass="88361">MSTPIPQSKRPRRAVNFDDEPSQEMEYVDLISDDEEDDYAASKSLVPRSATINLGALTRKLANQTNRGKGDILSHLFNEQDYAWLTLRADHQHRPFWISPDDGHIILEGFSPIVDQAQDFLTAIAEPVSRPSLIHEYKITSYSLYAAVSVGLETEAIIEVLNRLSKVPVPDSIIKFIRECTLSYGKVKLVLKHNKYYIESTYPETLQYLLKDDIIREARVQLSAPDPAAGGVDEVEEDDENVHSFEIQDKLMDGVKRRCNELEYPMLEEYDFHNDTVNANLEIDLKPTTNIRPYQIKSLSKMFGNGRARSGIIVLPCGAGKTLVGITAACTIKKSCLVLCTSSVSVMQWRQQFMQWTNVTDRQICVFTAEQKEKFAGDSGIVVSTYSMVANSGNRSHDSKKMMDFLTSREWGFILLDEVHVVPATMFRKVVSTVKAHSKLGLTATLVREDDKISDLNYMIGPKLYEANWMDLAAKGHIANVQCAEVWCPMTPEFYSEYLKEQSRSRMLLYCMNPKKFQACQFLIKYHEDRGDKIIVFSDNVYALEMYAKKLGKPYIHGGTPQAERMRVLQHFQHSPDVNTIFLSKVGDTSIDLPEATCLIQISSHFGSRRQEAQRLGRILRAKRRNDEGFNAFFYSLVSKDTQEMYFSSKRQQFLIDQGYAFKVITQLHGMDTYPDLVYKTKGEQIELLSAVLMAKASAADFGTDVKGGAGDLPGTVTSKDFGFPGVMRTTGSVAGLSGGSTMSYMEQNRSANRVIAKEPKRHTLFKKRAQQVKEAKKAAATGK</sequence>
<dbReference type="GO" id="GO:0003677">
    <property type="term" value="F:DNA binding"/>
    <property type="evidence" value="ECO:0007669"/>
    <property type="project" value="UniProtKB-KW"/>
</dbReference>
<dbReference type="SMART" id="SM00487">
    <property type="entry name" value="DEXDc"/>
    <property type="match status" value="1"/>
</dbReference>
<keyword evidence="4" id="KW-0227">DNA damage</keyword>
<dbReference type="GO" id="GO:0043138">
    <property type="term" value="F:3'-5' DNA helicase activity"/>
    <property type="evidence" value="ECO:0007669"/>
    <property type="project" value="UniProtKB-EC"/>
</dbReference>
<organism evidence="17 18">
    <name type="scientific">Hydnum rufescens UP504</name>
    <dbReference type="NCBI Taxonomy" id="1448309"/>
    <lineage>
        <taxon>Eukaryota</taxon>
        <taxon>Fungi</taxon>
        <taxon>Dikarya</taxon>
        <taxon>Basidiomycota</taxon>
        <taxon>Agaricomycotina</taxon>
        <taxon>Agaricomycetes</taxon>
        <taxon>Cantharellales</taxon>
        <taxon>Hydnaceae</taxon>
        <taxon>Hydnum</taxon>
    </lineage>
</organism>
<evidence type="ECO:0000256" key="2">
    <source>
        <dbReference type="ARBA" id="ARBA00006637"/>
    </source>
</evidence>
<keyword evidence="5" id="KW-0378">Hydrolase</keyword>
<keyword evidence="6" id="KW-0347">Helicase</keyword>
<dbReference type="Gene3D" id="3.40.50.300">
    <property type="entry name" value="P-loop containing nucleotide triphosphate hydrolases"/>
    <property type="match status" value="2"/>
</dbReference>
<evidence type="ECO:0000313" key="17">
    <source>
        <dbReference type="EMBL" id="KAF9516344.1"/>
    </source>
</evidence>
<evidence type="ECO:0000256" key="11">
    <source>
        <dbReference type="ARBA" id="ARBA00023242"/>
    </source>
</evidence>
<keyword evidence="9" id="KW-0234">DNA repair</keyword>
<comment type="similarity">
    <text evidence="2">Belongs to the helicase family. RAD25/XPB subfamily.</text>
</comment>
<dbReference type="AlphaFoldDB" id="A0A9P6B2M0"/>
<dbReference type="PANTHER" id="PTHR11274:SF0">
    <property type="entry name" value="GENERAL TRANSCRIPTION AND DNA REPAIR FACTOR IIH HELICASE SUBUNIT XPB"/>
    <property type="match status" value="1"/>
</dbReference>
<gene>
    <name evidence="17" type="ORF">BS47DRAFT_1340959</name>
</gene>
<dbReference type="GO" id="GO:0000112">
    <property type="term" value="C:nucleotide-excision repair factor 3 complex"/>
    <property type="evidence" value="ECO:0007669"/>
    <property type="project" value="TreeGrafter"/>
</dbReference>
<keyword evidence="7" id="KW-0067">ATP-binding</keyword>
<reference evidence="17" key="1">
    <citation type="journal article" date="2020" name="Nat. Commun.">
        <title>Large-scale genome sequencing of mycorrhizal fungi provides insights into the early evolution of symbiotic traits.</title>
        <authorList>
            <person name="Miyauchi S."/>
            <person name="Kiss E."/>
            <person name="Kuo A."/>
            <person name="Drula E."/>
            <person name="Kohler A."/>
            <person name="Sanchez-Garcia M."/>
            <person name="Morin E."/>
            <person name="Andreopoulos B."/>
            <person name="Barry K.W."/>
            <person name="Bonito G."/>
            <person name="Buee M."/>
            <person name="Carver A."/>
            <person name="Chen C."/>
            <person name="Cichocki N."/>
            <person name="Clum A."/>
            <person name="Culley D."/>
            <person name="Crous P.W."/>
            <person name="Fauchery L."/>
            <person name="Girlanda M."/>
            <person name="Hayes R.D."/>
            <person name="Keri Z."/>
            <person name="LaButti K."/>
            <person name="Lipzen A."/>
            <person name="Lombard V."/>
            <person name="Magnuson J."/>
            <person name="Maillard F."/>
            <person name="Murat C."/>
            <person name="Nolan M."/>
            <person name="Ohm R.A."/>
            <person name="Pangilinan J."/>
            <person name="Pereira M.F."/>
            <person name="Perotto S."/>
            <person name="Peter M."/>
            <person name="Pfister S."/>
            <person name="Riley R."/>
            <person name="Sitrit Y."/>
            <person name="Stielow J.B."/>
            <person name="Szollosi G."/>
            <person name="Zifcakova L."/>
            <person name="Stursova M."/>
            <person name="Spatafora J.W."/>
            <person name="Tedersoo L."/>
            <person name="Vaario L.M."/>
            <person name="Yamada A."/>
            <person name="Yan M."/>
            <person name="Wang P."/>
            <person name="Xu J."/>
            <person name="Bruns T."/>
            <person name="Baldrian P."/>
            <person name="Vilgalys R."/>
            <person name="Dunand C."/>
            <person name="Henrissat B."/>
            <person name="Grigoriev I.V."/>
            <person name="Hibbett D."/>
            <person name="Nagy L.G."/>
            <person name="Martin F.M."/>
        </authorList>
    </citation>
    <scope>NUCLEOTIDE SEQUENCE</scope>
    <source>
        <strain evidence="17">UP504</strain>
    </source>
</reference>
<protein>
    <recommendedName>
        <fullName evidence="13">DNA 3'-5' helicase</fullName>
        <ecNumber evidence="13">5.6.2.4</ecNumber>
    </recommendedName>
</protein>
<evidence type="ECO:0000256" key="10">
    <source>
        <dbReference type="ARBA" id="ARBA00023235"/>
    </source>
</evidence>
<dbReference type="PROSITE" id="PS51192">
    <property type="entry name" value="HELICASE_ATP_BIND_1"/>
    <property type="match status" value="1"/>
</dbReference>